<evidence type="ECO:0000313" key="4">
    <source>
        <dbReference type="EMBL" id="CAE0600588.1"/>
    </source>
</evidence>
<feature type="chain" id="PRO_5031025241" description="Superoxide dismutase [Cu-Zn]" evidence="2">
    <location>
        <begin position="16"/>
        <end position="220"/>
    </location>
</feature>
<evidence type="ECO:0000256" key="2">
    <source>
        <dbReference type="SAM" id="SignalP"/>
    </source>
</evidence>
<dbReference type="PROSITE" id="PS00332">
    <property type="entry name" value="SOD_CU_ZN_2"/>
    <property type="match status" value="1"/>
</dbReference>
<dbReference type="InterPro" id="IPR001424">
    <property type="entry name" value="SOD_Cu_Zn_dom"/>
</dbReference>
<feature type="signal peptide" evidence="2">
    <location>
        <begin position="1"/>
        <end position="15"/>
    </location>
</feature>
<comment type="catalytic activity">
    <reaction evidence="1">
        <text>2 superoxide + 2 H(+) = H2O2 + O2</text>
        <dbReference type="Rhea" id="RHEA:20696"/>
        <dbReference type="ChEBI" id="CHEBI:15378"/>
        <dbReference type="ChEBI" id="CHEBI:15379"/>
        <dbReference type="ChEBI" id="CHEBI:16240"/>
        <dbReference type="ChEBI" id="CHEBI:18421"/>
        <dbReference type="EC" id="1.15.1.1"/>
    </reaction>
</comment>
<protein>
    <recommendedName>
        <fullName evidence="1">Superoxide dismutase [Cu-Zn]</fullName>
        <ecNumber evidence="1">1.15.1.1</ecNumber>
    </recommendedName>
</protein>
<dbReference type="PANTHER" id="PTHR10003">
    <property type="entry name" value="SUPEROXIDE DISMUTASE CU-ZN -RELATED"/>
    <property type="match status" value="1"/>
</dbReference>
<gene>
    <name evidence="4" type="ORF">SACU0126_LOCUS33270</name>
</gene>
<keyword evidence="1" id="KW-0862">Zinc</keyword>
<dbReference type="GO" id="GO:0005507">
    <property type="term" value="F:copper ion binding"/>
    <property type="evidence" value="ECO:0007669"/>
    <property type="project" value="InterPro"/>
</dbReference>
<dbReference type="Gene3D" id="2.60.40.200">
    <property type="entry name" value="Superoxide dismutase, copper/zinc binding domain"/>
    <property type="match status" value="1"/>
</dbReference>
<evidence type="ECO:0000259" key="3">
    <source>
        <dbReference type="Pfam" id="PF00080"/>
    </source>
</evidence>
<evidence type="ECO:0000256" key="1">
    <source>
        <dbReference type="RuleBase" id="RU000393"/>
    </source>
</evidence>
<keyword evidence="1" id="KW-0479">Metal-binding</keyword>
<proteinExistence type="inferred from homology"/>
<dbReference type="InterPro" id="IPR036423">
    <property type="entry name" value="SOD-like_Cu/Zn_dom_sf"/>
</dbReference>
<comment type="similarity">
    <text evidence="1">Belongs to the Cu-Zn superoxide dismutase family.</text>
</comment>
<dbReference type="Pfam" id="PF00080">
    <property type="entry name" value="Sod_Cu"/>
    <property type="match status" value="1"/>
</dbReference>
<dbReference type="AlphaFoldDB" id="A0A7S3U1L1"/>
<comment type="cofactor">
    <cofactor evidence="1">
        <name>Cu cation</name>
        <dbReference type="ChEBI" id="CHEBI:23378"/>
    </cofactor>
    <text evidence="1">Binds 1 copper ion per subunit.</text>
</comment>
<comment type="cofactor">
    <cofactor evidence="1">
        <name>Zn(2+)</name>
        <dbReference type="ChEBI" id="CHEBI:29105"/>
    </cofactor>
    <text evidence="1">Binds 1 zinc ion per subunit.</text>
</comment>
<dbReference type="InterPro" id="IPR018152">
    <property type="entry name" value="SOD_Cu/Zn_BS"/>
</dbReference>
<dbReference type="SUPFAM" id="SSF49329">
    <property type="entry name" value="Cu,Zn superoxide dismutase-like"/>
    <property type="match status" value="1"/>
</dbReference>
<sequence>MRCVVIGVLAAAACAASEGPPFGALAAAAGAASEEAACAAEGSCSDAAAMLQVQNEKFFAKKGECKVFPKGDSSEPGPNGTLTFTKSESKESFTLIKYCICGLAPDSFHGLHVHQAANFTDGCLSTLSHFNPYMNNHGAATDKFKHLGDLGNIKADEKGCACGENLQSDLPLCGLNSIIGRSIVVHALQDDLGQGGNDASRGPAGGNAGGRIACGEIKSV</sequence>
<keyword evidence="1" id="KW-0186">Copper</keyword>
<feature type="domain" description="Superoxide dismutase copper/zinc binding" evidence="3">
    <location>
        <begin position="79"/>
        <end position="217"/>
    </location>
</feature>
<organism evidence="4">
    <name type="scientific">Strombidinopsis acuminata</name>
    <dbReference type="NCBI Taxonomy" id="141414"/>
    <lineage>
        <taxon>Eukaryota</taxon>
        <taxon>Sar</taxon>
        <taxon>Alveolata</taxon>
        <taxon>Ciliophora</taxon>
        <taxon>Intramacronucleata</taxon>
        <taxon>Spirotrichea</taxon>
        <taxon>Choreotrichia</taxon>
        <taxon>Choreotrichida</taxon>
        <taxon>Strombidinopsidae</taxon>
        <taxon>Strombidinopsis</taxon>
    </lineage>
</organism>
<keyword evidence="2" id="KW-0732">Signal</keyword>
<comment type="function">
    <text evidence="1">Destroys radicals which are normally produced within the cells and which are toxic to biological systems.</text>
</comment>
<dbReference type="GO" id="GO:0004784">
    <property type="term" value="F:superoxide dismutase activity"/>
    <property type="evidence" value="ECO:0007669"/>
    <property type="project" value="UniProtKB-EC"/>
</dbReference>
<reference evidence="4" key="1">
    <citation type="submission" date="2021-01" db="EMBL/GenBank/DDBJ databases">
        <authorList>
            <person name="Corre E."/>
            <person name="Pelletier E."/>
            <person name="Niang G."/>
            <person name="Scheremetjew M."/>
            <person name="Finn R."/>
            <person name="Kale V."/>
            <person name="Holt S."/>
            <person name="Cochrane G."/>
            <person name="Meng A."/>
            <person name="Brown T."/>
            <person name="Cohen L."/>
        </authorList>
    </citation>
    <scope>NUCLEOTIDE SEQUENCE</scope>
    <source>
        <strain evidence="4">SPMC142</strain>
    </source>
</reference>
<dbReference type="EC" id="1.15.1.1" evidence="1"/>
<dbReference type="InterPro" id="IPR024134">
    <property type="entry name" value="SOD_Cu/Zn_/chaperone"/>
</dbReference>
<accession>A0A7S3U1L1</accession>
<keyword evidence="1" id="KW-0560">Oxidoreductase</keyword>
<dbReference type="PRINTS" id="PR00068">
    <property type="entry name" value="CUZNDISMTASE"/>
</dbReference>
<dbReference type="CDD" id="cd00305">
    <property type="entry name" value="Cu-Zn_Superoxide_Dismutase"/>
    <property type="match status" value="1"/>
</dbReference>
<name>A0A7S3U1L1_9SPIT</name>
<dbReference type="EMBL" id="HBIQ01105007">
    <property type="protein sequence ID" value="CAE0600588.1"/>
    <property type="molecule type" value="Transcribed_RNA"/>
</dbReference>